<feature type="transmembrane region" description="Helical" evidence="1">
    <location>
        <begin position="19"/>
        <end position="38"/>
    </location>
</feature>
<accession>A0A6L2NLG7</accession>
<comment type="caution">
    <text evidence="2">The sequence shown here is derived from an EMBL/GenBank/DDBJ whole genome shotgun (WGS) entry which is preliminary data.</text>
</comment>
<reference evidence="2" key="1">
    <citation type="journal article" date="2019" name="Sci. Rep.">
        <title>Draft genome of Tanacetum cinerariifolium, the natural source of mosquito coil.</title>
        <authorList>
            <person name="Yamashiro T."/>
            <person name="Shiraishi A."/>
            <person name="Satake H."/>
            <person name="Nakayama K."/>
        </authorList>
    </citation>
    <scope>NUCLEOTIDE SEQUENCE</scope>
</reference>
<keyword evidence="1" id="KW-0472">Membrane</keyword>
<evidence type="ECO:0000256" key="1">
    <source>
        <dbReference type="SAM" id="Phobius"/>
    </source>
</evidence>
<gene>
    <name evidence="2" type="ORF">Tci_059051</name>
</gene>
<protein>
    <submittedName>
        <fullName evidence="2">Uncharacterized protein</fullName>
    </submittedName>
</protein>
<name>A0A6L2NLG7_TANCI</name>
<keyword evidence="1" id="KW-0812">Transmembrane</keyword>
<keyword evidence="1" id="KW-1133">Transmembrane helix</keyword>
<proteinExistence type="predicted"/>
<evidence type="ECO:0000313" key="2">
    <source>
        <dbReference type="EMBL" id="GEU87073.1"/>
    </source>
</evidence>
<sequence length="211" mass="23497">MKCWNGAIEATAKMEDKEVIKVLVRCLVGCLVMSWGYLRHLRGGRGAMWVGVEDSLRDDDEVWCVLLLDMDFDGACGGERDFFLGCEGSYDVGITVAFRVCNKPFKPLGGPSGRLKSREGFHGTNWPLQIKQLAVHSAQPVVEDVHLLMAINVVSWAFIKHVVVPFPGLVQCFISFLLEVTYFFKLLSGLGWWTVPLDKGLFKEILGINGS</sequence>
<organism evidence="2">
    <name type="scientific">Tanacetum cinerariifolium</name>
    <name type="common">Dalmatian daisy</name>
    <name type="synonym">Chrysanthemum cinerariifolium</name>
    <dbReference type="NCBI Taxonomy" id="118510"/>
    <lineage>
        <taxon>Eukaryota</taxon>
        <taxon>Viridiplantae</taxon>
        <taxon>Streptophyta</taxon>
        <taxon>Embryophyta</taxon>
        <taxon>Tracheophyta</taxon>
        <taxon>Spermatophyta</taxon>
        <taxon>Magnoliopsida</taxon>
        <taxon>eudicotyledons</taxon>
        <taxon>Gunneridae</taxon>
        <taxon>Pentapetalae</taxon>
        <taxon>asterids</taxon>
        <taxon>campanulids</taxon>
        <taxon>Asterales</taxon>
        <taxon>Asteraceae</taxon>
        <taxon>Asteroideae</taxon>
        <taxon>Anthemideae</taxon>
        <taxon>Anthemidinae</taxon>
        <taxon>Tanacetum</taxon>
    </lineage>
</organism>
<dbReference type="AlphaFoldDB" id="A0A6L2NLG7"/>
<dbReference type="EMBL" id="BKCJ010009462">
    <property type="protein sequence ID" value="GEU87073.1"/>
    <property type="molecule type" value="Genomic_DNA"/>
</dbReference>